<dbReference type="Gene3D" id="3.30.1490.300">
    <property type="match status" value="1"/>
</dbReference>
<name>A0A974BK16_SEDHY</name>
<dbReference type="Proteomes" id="UP000611629">
    <property type="component" value="Unassembled WGS sequence"/>
</dbReference>
<protein>
    <submittedName>
        <fullName evidence="3">Pilus assembly protein PilM</fullName>
    </submittedName>
</protein>
<gene>
    <name evidence="3" type="primary">pilM</name>
    <name evidence="3" type="ORF">HZF24_09050</name>
</gene>
<dbReference type="InterPro" id="IPR007813">
    <property type="entry name" value="PilN"/>
</dbReference>
<comment type="caution">
    <text evidence="3">The sequence shown here is derived from an EMBL/GenBank/DDBJ whole genome shotgun (WGS) entry which is preliminary data.</text>
</comment>
<dbReference type="Pfam" id="PF11104">
    <property type="entry name" value="PilM_2"/>
    <property type="match status" value="1"/>
</dbReference>
<feature type="transmembrane region" description="Helical" evidence="2">
    <location>
        <begin position="313"/>
        <end position="334"/>
    </location>
</feature>
<dbReference type="AlphaFoldDB" id="A0A974BK16"/>
<evidence type="ECO:0000256" key="1">
    <source>
        <dbReference type="SAM" id="Coils"/>
    </source>
</evidence>
<sequence>MILAVEINDSSINIVQTLIRKGTLSKFRCVSEDIPQVVDDGNILDVGYLSDRIRKILQRNRINTKKTVFVINSKSIIVRRLRLPALKKRNEIRTMIEHELSHLMPFNPADYRIHYEAALDSSNEKYAWYVIYCIPEDLLESYRNLALKSKLRPLGFEIYCSCINKLKGMEEDTLAFTDIGEKRISFTVMNKGMADFSRIAEISYVGAGSPLNACMDEIIRCIRYYQSIDNESKINRMYIFNSEIKESFSSFIERMSAELPDLEIVTEPPIFSQELSCYAGSCFMPVLSAFNEGRGSYKLHKTKYYGISDFRTAASIAVILVSSLFFIISGVFVFKLYREYEYMKEYITNEENILLNNEIERLKAESQSKEKRITDIESLQNKIKEESYADSEIFRGIFSSLPKNTYLNSIHVGIAGVSAYCTSYSIEEAAVFISNLRELSVIEDVFVDEVSRKDDSESGYEYTIHCVLKGVQQ</sequence>
<keyword evidence="1" id="KW-0175">Coiled coil</keyword>
<keyword evidence="2" id="KW-0812">Transmembrane</keyword>
<feature type="coiled-coil region" evidence="1">
    <location>
        <begin position="352"/>
        <end position="379"/>
    </location>
</feature>
<dbReference type="RefSeq" id="WP_179237994.1">
    <property type="nucleotide sequence ID" value="NZ_JACBNQ010000008.1"/>
</dbReference>
<evidence type="ECO:0000313" key="4">
    <source>
        <dbReference type="Proteomes" id="UP000611629"/>
    </source>
</evidence>
<organism evidence="3 4">
    <name type="scientific">Sedimentibacter hydroxybenzoicus DSM 7310</name>
    <dbReference type="NCBI Taxonomy" id="1123245"/>
    <lineage>
        <taxon>Bacteria</taxon>
        <taxon>Bacillati</taxon>
        <taxon>Bacillota</taxon>
        <taxon>Tissierellia</taxon>
        <taxon>Sedimentibacter</taxon>
    </lineage>
</organism>
<evidence type="ECO:0000313" key="3">
    <source>
        <dbReference type="EMBL" id="NYB74291.1"/>
    </source>
</evidence>
<dbReference type="Gene3D" id="3.30.420.40">
    <property type="match status" value="2"/>
</dbReference>
<keyword evidence="4" id="KW-1185">Reference proteome</keyword>
<reference evidence="3" key="1">
    <citation type="submission" date="2020-07" db="EMBL/GenBank/DDBJ databases">
        <title>Genomic analysis of a strain of Sedimentibacter Hydroxybenzoicus DSM7310.</title>
        <authorList>
            <person name="Ma S."/>
        </authorList>
    </citation>
    <scope>NUCLEOTIDE SEQUENCE</scope>
    <source>
        <strain evidence="3">DSM 7310</strain>
    </source>
</reference>
<dbReference type="EMBL" id="JACBNQ010000008">
    <property type="protein sequence ID" value="NYB74291.1"/>
    <property type="molecule type" value="Genomic_DNA"/>
</dbReference>
<keyword evidence="2" id="KW-0472">Membrane</keyword>
<dbReference type="Pfam" id="PF05137">
    <property type="entry name" value="PilN"/>
    <property type="match status" value="1"/>
</dbReference>
<keyword evidence="2" id="KW-1133">Transmembrane helix</keyword>
<evidence type="ECO:0000256" key="2">
    <source>
        <dbReference type="SAM" id="Phobius"/>
    </source>
</evidence>
<accession>A0A974BK16</accession>
<dbReference type="InterPro" id="IPR005883">
    <property type="entry name" value="PilM"/>
</dbReference>
<proteinExistence type="predicted"/>